<evidence type="ECO:0000313" key="2">
    <source>
        <dbReference type="Proteomes" id="UP000829992"/>
    </source>
</evidence>
<evidence type="ECO:0000313" key="1">
    <source>
        <dbReference type="EMBL" id="UQT61247.1"/>
    </source>
</evidence>
<keyword evidence="2" id="KW-1185">Reference proteome</keyword>
<protein>
    <submittedName>
        <fullName evidence="1">Uncharacterized protein</fullName>
    </submittedName>
</protein>
<proteinExistence type="predicted"/>
<dbReference type="RefSeq" id="WP_249592579.1">
    <property type="nucleotide sequence ID" value="NZ_BAAAQL010000038.1"/>
</dbReference>
<reference evidence="1 2" key="1">
    <citation type="submission" date="2022-05" db="EMBL/GenBank/DDBJ databases">
        <authorList>
            <person name="Zhou X."/>
            <person name="Li K."/>
            <person name="Man Y."/>
        </authorList>
    </citation>
    <scope>NUCLEOTIDE SEQUENCE [LARGE SCALE GENOMIC DNA]</scope>
    <source>
        <strain evidence="1 2">MS405</strain>
    </source>
</reference>
<dbReference type="Proteomes" id="UP000829992">
    <property type="component" value="Chromosome"/>
</dbReference>
<gene>
    <name evidence="1" type="ORF">M4V62_42690</name>
</gene>
<organism evidence="1 2">
    <name type="scientific">Streptomyces durmitorensis</name>
    <dbReference type="NCBI Taxonomy" id="319947"/>
    <lineage>
        <taxon>Bacteria</taxon>
        <taxon>Bacillati</taxon>
        <taxon>Actinomycetota</taxon>
        <taxon>Actinomycetes</taxon>
        <taxon>Kitasatosporales</taxon>
        <taxon>Streptomycetaceae</taxon>
        <taxon>Streptomyces</taxon>
    </lineage>
</organism>
<sequence>MVTDNDPTGTFSTGDTLSAEPLLRKGLVWYLPSYSTVEVAHNGRADPNDRVRAPAVRSDAIDYLIRDKRDFDVPGADPTIVKSKVVRPVLQIDLPFIEGVSLRDFSKITTAEFDSYRAFRSFLRNRFLQMEEGLNADGTEVALALIREEIEDQVRAVTSEMQTLRRKRAWAATGAVAGTSSALLVAVNSALFEAALAALGLAGAGSLWQYFGARAENSYRPLKSGKWYYVWLLTREFQTL</sequence>
<accession>A0ABY4Q5A0</accession>
<dbReference type="EMBL" id="CP097289">
    <property type="protein sequence ID" value="UQT61247.1"/>
    <property type="molecule type" value="Genomic_DNA"/>
</dbReference>
<name>A0ABY4Q5A0_9ACTN</name>